<evidence type="ECO:0000313" key="1">
    <source>
        <dbReference type="EMBL" id="AEJ19712.1"/>
    </source>
</evidence>
<dbReference type="KEGG" id="scd:Spica_1568"/>
<protein>
    <recommendedName>
        <fullName evidence="3">CopG-like ribbon-helix-helix domain-containing protein</fullName>
    </recommendedName>
</protein>
<sequence length="81" mass="9517">MPTLQVRDLPQELYNKLDYLAKKEHRSLAQETIVLLKEGVEKRLDNKNRRKKVIESFTGLGINTNNLPTPEELIREDRDSR</sequence>
<organism evidence="1 2">
    <name type="scientific">Gracilinema caldarium (strain ATCC 51460 / DSM 7334 / H1)</name>
    <name type="common">Treponema caldarium</name>
    <dbReference type="NCBI Taxonomy" id="744872"/>
    <lineage>
        <taxon>Bacteria</taxon>
        <taxon>Pseudomonadati</taxon>
        <taxon>Spirochaetota</taxon>
        <taxon>Spirochaetia</taxon>
        <taxon>Spirochaetales</taxon>
        <taxon>Breznakiellaceae</taxon>
        <taxon>Gracilinema</taxon>
    </lineage>
</organism>
<dbReference type="GO" id="GO:0006355">
    <property type="term" value="P:regulation of DNA-templated transcription"/>
    <property type="evidence" value="ECO:0007669"/>
    <property type="project" value="InterPro"/>
</dbReference>
<dbReference type="InterPro" id="IPR010985">
    <property type="entry name" value="Ribbon_hlx_hlx"/>
</dbReference>
<dbReference type="eggNOG" id="ENOG5033CAH">
    <property type="taxonomic scope" value="Bacteria"/>
</dbReference>
<gene>
    <name evidence="1" type="ordered locus">Spica_1568</name>
</gene>
<dbReference type="AlphaFoldDB" id="F8EZC0"/>
<reference evidence="2" key="1">
    <citation type="journal article" date="2013" name="Stand. Genomic Sci.">
        <title>Genome sequence of the thermophilic fresh-water bacterium Spirochaeta caldaria type strain (H1(T)), reclassification of Spirochaeta caldaria, Spirochaeta stenostrepta, and Spirochaeta zuelzerae in the genus Treponema as Treponema caldaria comb. nov., Treponema stenostrepta comb. nov., and Treponema zuelzerae comb. nov., and emendation of the genus Treponema.</title>
        <authorList>
            <person name="Abt B."/>
            <person name="Goker M."/>
            <person name="Scheuner C."/>
            <person name="Han C."/>
            <person name="Lu M."/>
            <person name="Misra M."/>
            <person name="Lapidus A."/>
            <person name="Nolan M."/>
            <person name="Lucas S."/>
            <person name="Hammon N."/>
            <person name="Deshpande S."/>
            <person name="Cheng J.F."/>
            <person name="Tapia R."/>
            <person name="Goodwin L.A."/>
            <person name="Pitluck S."/>
            <person name="Liolios K."/>
            <person name="Pagani I."/>
            <person name="Ivanova N."/>
            <person name="Mavromatis K."/>
            <person name="Mikhailova N."/>
            <person name="Huntemann M."/>
            <person name="Pati A."/>
            <person name="Chen A."/>
            <person name="Palaniappan K."/>
            <person name="Land M."/>
            <person name="Hauser L."/>
            <person name="Jeffries C.D."/>
            <person name="Rohde M."/>
            <person name="Spring S."/>
            <person name="Gronow S."/>
            <person name="Detter J.C."/>
            <person name="Bristow J."/>
            <person name="Eisen J.A."/>
            <person name="Markowitz V."/>
            <person name="Hugenholtz P."/>
            <person name="Kyrpides N.C."/>
            <person name="Woyke T."/>
            <person name="Klenk H.P."/>
        </authorList>
    </citation>
    <scope>NUCLEOTIDE SEQUENCE</scope>
    <source>
        <strain evidence="2">ATCC 51460 / DSM 7334 / H1</strain>
    </source>
</reference>
<dbReference type="Gene3D" id="1.10.1220.10">
    <property type="entry name" value="Met repressor-like"/>
    <property type="match status" value="1"/>
</dbReference>
<name>F8EZC0_GRAC1</name>
<dbReference type="EMBL" id="CP002868">
    <property type="protein sequence ID" value="AEJ19712.1"/>
    <property type="molecule type" value="Genomic_DNA"/>
</dbReference>
<dbReference type="SUPFAM" id="SSF47598">
    <property type="entry name" value="Ribbon-helix-helix"/>
    <property type="match status" value="1"/>
</dbReference>
<evidence type="ECO:0008006" key="3">
    <source>
        <dbReference type="Google" id="ProtNLM"/>
    </source>
</evidence>
<proteinExistence type="predicted"/>
<dbReference type="HOGENOM" id="CLU_163303_1_0_12"/>
<dbReference type="OrthoDB" id="361773at2"/>
<dbReference type="RefSeq" id="WP_013969021.1">
    <property type="nucleotide sequence ID" value="NC_015732.1"/>
</dbReference>
<keyword evidence="2" id="KW-1185">Reference proteome</keyword>
<accession>F8EZC0</accession>
<dbReference type="InterPro" id="IPR013321">
    <property type="entry name" value="Arc_rbn_hlx_hlx"/>
</dbReference>
<evidence type="ECO:0000313" key="2">
    <source>
        <dbReference type="Proteomes" id="UP000000503"/>
    </source>
</evidence>
<dbReference type="Proteomes" id="UP000000503">
    <property type="component" value="Chromosome"/>
</dbReference>